<evidence type="ECO:0000256" key="9">
    <source>
        <dbReference type="ARBA" id="ARBA00023204"/>
    </source>
</evidence>
<dbReference type="EMBL" id="CALNXK010000230">
    <property type="protein sequence ID" value="CAH3177795.1"/>
    <property type="molecule type" value="Genomic_DNA"/>
</dbReference>
<evidence type="ECO:0000256" key="5">
    <source>
        <dbReference type="ARBA" id="ARBA00022723"/>
    </source>
</evidence>
<keyword evidence="7" id="KW-0378">Hydrolase</keyword>
<evidence type="ECO:0000313" key="13">
    <source>
        <dbReference type="Proteomes" id="UP001159405"/>
    </source>
</evidence>
<proteinExistence type="predicted"/>
<accession>A0ABN8RJ03</accession>
<reference evidence="12 13" key="1">
    <citation type="submission" date="2022-05" db="EMBL/GenBank/DDBJ databases">
        <authorList>
            <consortium name="Genoscope - CEA"/>
            <person name="William W."/>
        </authorList>
    </citation>
    <scope>NUCLEOTIDE SEQUENCE [LARGE SCALE GENOMIC DNA]</scope>
</reference>
<keyword evidence="9" id="KW-0234">DNA repair</keyword>
<evidence type="ECO:0000256" key="1">
    <source>
        <dbReference type="ARBA" id="ARBA00001936"/>
    </source>
</evidence>
<dbReference type="SUPFAM" id="SSF56219">
    <property type="entry name" value="DNase I-like"/>
    <property type="match status" value="1"/>
</dbReference>
<dbReference type="PANTHER" id="PTHR15822">
    <property type="entry name" value="TRAF AND TNF RECEPTOR-ASSOCIATED PROTEIN"/>
    <property type="match status" value="1"/>
</dbReference>
<evidence type="ECO:0000313" key="12">
    <source>
        <dbReference type="EMBL" id="CAH3177795.1"/>
    </source>
</evidence>
<comment type="cofactor">
    <cofactor evidence="2">
        <name>Mg(2+)</name>
        <dbReference type="ChEBI" id="CHEBI:18420"/>
    </cofactor>
</comment>
<dbReference type="Proteomes" id="UP001159405">
    <property type="component" value="Unassembled WGS sequence"/>
</dbReference>
<keyword evidence="5" id="KW-0479">Metal-binding</keyword>
<evidence type="ECO:0000256" key="4">
    <source>
        <dbReference type="ARBA" id="ARBA00022722"/>
    </source>
</evidence>
<keyword evidence="8" id="KW-0460">Magnesium</keyword>
<keyword evidence="4" id="KW-0540">Nuclease</keyword>
<comment type="cofactor">
    <cofactor evidence="1">
        <name>Mn(2+)</name>
        <dbReference type="ChEBI" id="CHEBI:29035"/>
    </cofactor>
</comment>
<protein>
    <recommendedName>
        <fullName evidence="11">Endonuclease/exonuclease/phosphatase domain-containing protein</fullName>
    </recommendedName>
</protein>
<evidence type="ECO:0000259" key="11">
    <source>
        <dbReference type="Pfam" id="PF03372"/>
    </source>
</evidence>
<dbReference type="Pfam" id="PF03372">
    <property type="entry name" value="Exo_endo_phos"/>
    <property type="match status" value="1"/>
</dbReference>
<keyword evidence="6" id="KW-0227">DNA damage</keyword>
<dbReference type="InterPro" id="IPR036691">
    <property type="entry name" value="Endo/exonu/phosph_ase_sf"/>
</dbReference>
<evidence type="ECO:0000256" key="10">
    <source>
        <dbReference type="ARBA" id="ARBA00023242"/>
    </source>
</evidence>
<dbReference type="InterPro" id="IPR005135">
    <property type="entry name" value="Endo/exonuclease/phosphatase"/>
</dbReference>
<evidence type="ECO:0000256" key="7">
    <source>
        <dbReference type="ARBA" id="ARBA00022801"/>
    </source>
</evidence>
<keyword evidence="13" id="KW-1185">Reference proteome</keyword>
<comment type="caution">
    <text evidence="12">The sequence shown here is derived from an EMBL/GenBank/DDBJ whole genome shotgun (WGS) entry which is preliminary data.</text>
</comment>
<dbReference type="Gene3D" id="3.60.10.10">
    <property type="entry name" value="Endonuclease/exonuclease/phosphatase"/>
    <property type="match status" value="1"/>
</dbReference>
<keyword evidence="10" id="KW-0539">Nucleus</keyword>
<evidence type="ECO:0000256" key="2">
    <source>
        <dbReference type="ARBA" id="ARBA00001946"/>
    </source>
</evidence>
<feature type="domain" description="Endonuclease/exonuclease/phosphatase" evidence="11">
    <location>
        <begin position="45"/>
        <end position="291"/>
    </location>
</feature>
<dbReference type="InterPro" id="IPR051547">
    <property type="entry name" value="TDP2-like"/>
</dbReference>
<dbReference type="CDD" id="cd09080">
    <property type="entry name" value="TDP2"/>
    <property type="match status" value="1"/>
</dbReference>
<comment type="subcellular location">
    <subcellularLocation>
        <location evidence="3">Nucleus</location>
        <location evidence="3">PML body</location>
    </subcellularLocation>
</comment>
<sequence>MAAFPISRGPLLILSILIITAFVLRAFLSVPSASSLGSRRQITMLTFNIWYPSVKMKERMNALGEIVQNLKPDILTFQEVTLDNLALLRRQHWFDRYNVVPPDPELEIRKHEGKHFVVILTVYPVDKWFIYPLKNSPVYHRKLVRAETKSAVSSNVRFVIATTHLVHAASNTQKRELQLKETLKVLSGYKNVCVMGDMNINEGKFKADGEVVLPYSWSDAWLSLPGNTVSNGNTWDQSRNAFASMQSNTNTTKIYKARVDRVFCKLSDFKVKEMRIVGNESTKSGVLPSDHFGLFTIIELSSRKTQHKKTSAVTEVFFKRSPDWGKLINQKDEKS</sequence>
<evidence type="ECO:0000256" key="8">
    <source>
        <dbReference type="ARBA" id="ARBA00022842"/>
    </source>
</evidence>
<name>A0ABN8RJ03_9CNID</name>
<organism evidence="12 13">
    <name type="scientific">Porites lobata</name>
    <dbReference type="NCBI Taxonomy" id="104759"/>
    <lineage>
        <taxon>Eukaryota</taxon>
        <taxon>Metazoa</taxon>
        <taxon>Cnidaria</taxon>
        <taxon>Anthozoa</taxon>
        <taxon>Hexacorallia</taxon>
        <taxon>Scleractinia</taxon>
        <taxon>Fungiina</taxon>
        <taxon>Poritidae</taxon>
        <taxon>Porites</taxon>
    </lineage>
</organism>
<gene>
    <name evidence="12" type="ORF">PLOB_00019990</name>
</gene>
<dbReference type="PANTHER" id="PTHR15822:SF4">
    <property type="entry name" value="TYROSYL-DNA PHOSPHODIESTERASE 2"/>
    <property type="match status" value="1"/>
</dbReference>
<evidence type="ECO:0000256" key="3">
    <source>
        <dbReference type="ARBA" id="ARBA00004322"/>
    </source>
</evidence>
<evidence type="ECO:0000256" key="6">
    <source>
        <dbReference type="ARBA" id="ARBA00022763"/>
    </source>
</evidence>